<feature type="region of interest" description="Disordered" evidence="5">
    <location>
        <begin position="113"/>
        <end position="154"/>
    </location>
</feature>
<dbReference type="GO" id="GO:0006282">
    <property type="term" value="P:regulation of DNA repair"/>
    <property type="evidence" value="ECO:0007669"/>
    <property type="project" value="InterPro"/>
</dbReference>
<evidence type="ECO:0000256" key="5">
    <source>
        <dbReference type="SAM" id="MobiDB-lite"/>
    </source>
</evidence>
<dbReference type="GO" id="GO:0005737">
    <property type="term" value="C:cytoplasm"/>
    <property type="evidence" value="ECO:0007669"/>
    <property type="project" value="TreeGrafter"/>
</dbReference>
<dbReference type="GO" id="GO:0005975">
    <property type="term" value="P:carbohydrate metabolic process"/>
    <property type="evidence" value="ECO:0007669"/>
    <property type="project" value="InterPro"/>
</dbReference>
<dbReference type="GO" id="GO:0005634">
    <property type="term" value="C:nucleus"/>
    <property type="evidence" value="ECO:0007669"/>
    <property type="project" value="TreeGrafter"/>
</dbReference>
<dbReference type="GO" id="GO:1990966">
    <property type="term" value="P:ATP generation from poly-ADP-D-ribose"/>
    <property type="evidence" value="ECO:0007669"/>
    <property type="project" value="TreeGrafter"/>
</dbReference>
<feature type="active site" evidence="4">
    <location>
        <position position="457"/>
    </location>
</feature>
<dbReference type="PANTHER" id="PTHR12837">
    <property type="entry name" value="POLY ADP-RIBOSE GLYCOHYDROLASE"/>
    <property type="match status" value="1"/>
</dbReference>
<protein>
    <recommendedName>
        <fullName evidence="2">poly(ADP-ribose) glycohydrolase</fullName>
        <ecNumber evidence="2">3.2.1.143</ecNumber>
    </recommendedName>
</protein>
<feature type="active site" evidence="4">
    <location>
        <position position="458"/>
    </location>
</feature>
<reference evidence="8" key="1">
    <citation type="journal article" date="2023" name="Science">
        <title>Genome structures resolve the early diversification of teleost fishes.</title>
        <authorList>
            <person name="Parey E."/>
            <person name="Louis A."/>
            <person name="Montfort J."/>
            <person name="Bouchez O."/>
            <person name="Roques C."/>
            <person name="Iampietro C."/>
            <person name="Lluch J."/>
            <person name="Castinel A."/>
            <person name="Donnadieu C."/>
            <person name="Desvignes T."/>
            <person name="Floi Bucao C."/>
            <person name="Jouanno E."/>
            <person name="Wen M."/>
            <person name="Mejri S."/>
            <person name="Dirks R."/>
            <person name="Jansen H."/>
            <person name="Henkel C."/>
            <person name="Chen W.J."/>
            <person name="Zahm M."/>
            <person name="Cabau C."/>
            <person name="Klopp C."/>
            <person name="Thompson A.W."/>
            <person name="Robinson-Rechavi M."/>
            <person name="Braasch I."/>
            <person name="Lecointre G."/>
            <person name="Bobe J."/>
            <person name="Postlethwait J.H."/>
            <person name="Berthelot C."/>
            <person name="Roest Crollius H."/>
            <person name="Guiguen Y."/>
        </authorList>
    </citation>
    <scope>NUCLEOTIDE SEQUENCE</scope>
    <source>
        <strain evidence="8">WJC10195</strain>
    </source>
</reference>
<dbReference type="GO" id="GO:0009225">
    <property type="term" value="P:nucleotide-sugar metabolic process"/>
    <property type="evidence" value="ECO:0007669"/>
    <property type="project" value="TreeGrafter"/>
</dbReference>
<evidence type="ECO:0000313" key="8">
    <source>
        <dbReference type="EMBL" id="KAJ8339499.1"/>
    </source>
</evidence>
<dbReference type="Pfam" id="PF20811">
    <property type="entry name" value="PARG_cat_N"/>
    <property type="match status" value="1"/>
</dbReference>
<dbReference type="OrthoDB" id="1937899at2759"/>
<proteinExistence type="inferred from homology"/>
<accession>A0A9Q1EIJ9</accession>
<evidence type="ECO:0000256" key="2">
    <source>
        <dbReference type="ARBA" id="ARBA00012255"/>
    </source>
</evidence>
<comment type="caution">
    <text evidence="8">The sequence shown here is derived from an EMBL/GenBank/DDBJ whole genome shotgun (WGS) entry which is preliminary data.</text>
</comment>
<organism evidence="8 9">
    <name type="scientific">Synaphobranchus kaupii</name>
    <name type="common">Kaup's arrowtooth eel</name>
    <dbReference type="NCBI Taxonomy" id="118154"/>
    <lineage>
        <taxon>Eukaryota</taxon>
        <taxon>Metazoa</taxon>
        <taxon>Chordata</taxon>
        <taxon>Craniata</taxon>
        <taxon>Vertebrata</taxon>
        <taxon>Euteleostomi</taxon>
        <taxon>Actinopterygii</taxon>
        <taxon>Neopterygii</taxon>
        <taxon>Teleostei</taxon>
        <taxon>Anguilliformes</taxon>
        <taxon>Synaphobranchidae</taxon>
        <taxon>Synaphobranchus</taxon>
    </lineage>
</organism>
<evidence type="ECO:0000256" key="1">
    <source>
        <dbReference type="ARBA" id="ARBA00009545"/>
    </source>
</evidence>
<dbReference type="AlphaFoldDB" id="A0A9Q1EIJ9"/>
<evidence type="ECO:0000259" key="7">
    <source>
        <dbReference type="Pfam" id="PF20811"/>
    </source>
</evidence>
<feature type="domain" description="PARG helical" evidence="7">
    <location>
        <begin position="285"/>
        <end position="399"/>
    </location>
</feature>
<dbReference type="EC" id="3.2.1.143" evidence="2"/>
<evidence type="ECO:0000256" key="4">
    <source>
        <dbReference type="PIRSR" id="PIRSR607724-1"/>
    </source>
</evidence>
<evidence type="ECO:0000313" key="9">
    <source>
        <dbReference type="Proteomes" id="UP001152622"/>
    </source>
</evidence>
<dbReference type="GO" id="GO:0004649">
    <property type="term" value="F:poly(ADP-ribose) glycohydrolase activity"/>
    <property type="evidence" value="ECO:0007669"/>
    <property type="project" value="UniProtKB-EC"/>
</dbReference>
<comment type="similarity">
    <text evidence="1">Belongs to the poly(ADP-ribose) glycohydrolase family.</text>
</comment>
<keyword evidence="9" id="KW-1185">Reference proteome</keyword>
<feature type="region of interest" description="Disordered" evidence="5">
    <location>
        <begin position="54"/>
        <end position="95"/>
    </location>
</feature>
<dbReference type="InterPro" id="IPR007724">
    <property type="entry name" value="Poly_GlycHdrlase"/>
</dbReference>
<feature type="active site" evidence="4">
    <location>
        <position position="439"/>
    </location>
</feature>
<dbReference type="EMBL" id="JAINUF010000017">
    <property type="protein sequence ID" value="KAJ8339499.1"/>
    <property type="molecule type" value="Genomic_DNA"/>
</dbReference>
<sequence>MTSTETNLTVEQKTQREMNEEIKREYEQVKRENEEVKRENKQLKEELRVRRQATNSIDGLREEGSCGQNKGTVAMKGSSEMNKKNDSSQMKGLLSSESPVCREGVLVNLEDERSIEPSTSGGASDCRQVGTDHKRAGTDHKQAGTDPKRATGGCNDELGKSCPLSELKSVPGSHMELDELSFSSSHTVLVNVSLFNKDKSLIAQEGRHVWDKNSVKMPYADERILNKPRWETIKKYLHQLATASRVTTEDVENTIKKYNPKYKDQWSFEALHSFFKEKPSCERKTHSHTLSRMAELAIRLPSTCKKNIPLLQHGRNHSITLSQMQIACLLANAFYCTFPHRNATHLQAEYANYPTINFHSLFGKWSDRKRQKLQAIFHYFKEVMGEESKVPRGLVTFSRRHIPDSNLLDWTRRQETLTKLHISSEGTIEKNGQGMLQVDFACSLVGGGVLASGLVQEEILFLMNPELIVARLFTEKLGDTECLKIMGSQQYSEYTGYSDSFAWAGPHEDKTERDEWKRRHRQIVAIDALHFKYPKEQFNMQKVVRELNKAYCGFMGEEDIPSDYYPAVATGNWGCGAFGGDPRLKALIQMMAASVAKRDVAYFTFKDSHLELDLRKIHHFLTRRKVTVGRLYKTLEDFCSALYRNHRETSNLYDFIMRSLTETTSRH</sequence>
<evidence type="ECO:0000256" key="3">
    <source>
        <dbReference type="ARBA" id="ARBA00022801"/>
    </source>
</evidence>
<keyword evidence="3" id="KW-0378">Hydrolase</keyword>
<dbReference type="Proteomes" id="UP001152622">
    <property type="component" value="Chromosome 17"/>
</dbReference>
<feature type="compositionally biased region" description="Basic and acidic residues" evidence="5">
    <location>
        <begin position="130"/>
        <end position="149"/>
    </location>
</feature>
<name>A0A9Q1EIJ9_SYNKA</name>
<dbReference type="Pfam" id="PF05028">
    <property type="entry name" value="PARG_cat_C"/>
    <property type="match status" value="1"/>
</dbReference>
<dbReference type="PANTHER" id="PTHR12837:SF9">
    <property type="entry name" value="POLY(ADP-RIBOSE) GLYCOHYDROLASE"/>
    <property type="match status" value="1"/>
</dbReference>
<dbReference type="InterPro" id="IPR048362">
    <property type="entry name" value="PARG_helical"/>
</dbReference>
<evidence type="ECO:0000259" key="6">
    <source>
        <dbReference type="Pfam" id="PF05028"/>
    </source>
</evidence>
<feature type="domain" description="PARG catalytic Macro" evidence="6">
    <location>
        <begin position="409"/>
        <end position="610"/>
    </location>
</feature>
<gene>
    <name evidence="8" type="ORF">SKAU_G00362850</name>
</gene>
<dbReference type="InterPro" id="IPR046372">
    <property type="entry name" value="PARG_cat_C"/>
</dbReference>